<feature type="compositionally biased region" description="Basic and acidic residues" evidence="7">
    <location>
        <begin position="31"/>
        <end position="43"/>
    </location>
</feature>
<dbReference type="Proteomes" id="UP001208570">
    <property type="component" value="Unassembled WGS sequence"/>
</dbReference>
<feature type="region of interest" description="Disordered" evidence="7">
    <location>
        <begin position="1"/>
        <end position="79"/>
    </location>
</feature>
<keyword evidence="3" id="KW-0227">DNA damage</keyword>
<keyword evidence="2" id="KW-0547">Nucleotide-binding</keyword>
<evidence type="ECO:0000313" key="9">
    <source>
        <dbReference type="Proteomes" id="UP001208570"/>
    </source>
</evidence>
<sequence length="346" mass="39139">MANVCSETSCHPHPQLMGKKVVPSLRPAARLQRDPHTDTRDLDDLISSQSQTKLKKSSRGSSKTSSKSASIPRKQSLLKKQSLDSDGNLSAIGGRDTSLFLFRALGKILYCKRGDPASCEDTAKLPAHLSEHYRDPMTFNPEDVIERSQLSGDFFMSYLHQNYLDFYTELDDVVMAADYFTEADKLTTDWANRNVLCNYAASVAVRGMMFSNSARVSSASLGWKPLHKPHIFEVNKKIRNNKENARYLFRGNSWTSQELHISLIPYLKIIKLPMKGVGQASFIQEMCKFEGKNITRVNSERLDEKDIPMEGNQIDDETDQQHTNEAKDDYIGPVDDDEVVIEDYDD</sequence>
<keyword evidence="5" id="KW-0539">Nucleus</keyword>
<evidence type="ECO:0000313" key="8">
    <source>
        <dbReference type="EMBL" id="KAK2168507.1"/>
    </source>
</evidence>
<keyword evidence="4" id="KW-0067">ATP-binding</keyword>
<dbReference type="AlphaFoldDB" id="A0AAD9KBY7"/>
<keyword evidence="9" id="KW-1185">Reference proteome</keyword>
<proteinExistence type="predicted"/>
<dbReference type="PANTHER" id="PTHR12172:SF0">
    <property type="entry name" value="CELL CYCLE CHECKPOINT PROTEIN RAD17"/>
    <property type="match status" value="1"/>
</dbReference>
<organism evidence="8 9">
    <name type="scientific">Paralvinella palmiformis</name>
    <dbReference type="NCBI Taxonomy" id="53620"/>
    <lineage>
        <taxon>Eukaryota</taxon>
        <taxon>Metazoa</taxon>
        <taxon>Spiralia</taxon>
        <taxon>Lophotrochozoa</taxon>
        <taxon>Annelida</taxon>
        <taxon>Polychaeta</taxon>
        <taxon>Sedentaria</taxon>
        <taxon>Canalipalpata</taxon>
        <taxon>Terebellida</taxon>
        <taxon>Terebelliformia</taxon>
        <taxon>Alvinellidae</taxon>
        <taxon>Paralvinella</taxon>
    </lineage>
</organism>
<dbReference type="GO" id="GO:0033314">
    <property type="term" value="P:mitotic DNA replication checkpoint signaling"/>
    <property type="evidence" value="ECO:0007669"/>
    <property type="project" value="TreeGrafter"/>
</dbReference>
<dbReference type="PANTHER" id="PTHR12172">
    <property type="entry name" value="CELL CYCLE CHECKPOINT PROTEIN RAD17"/>
    <property type="match status" value="1"/>
</dbReference>
<dbReference type="EMBL" id="JAODUP010000016">
    <property type="protein sequence ID" value="KAK2168507.1"/>
    <property type="molecule type" value="Genomic_DNA"/>
</dbReference>
<name>A0AAD9KBY7_9ANNE</name>
<evidence type="ECO:0000256" key="1">
    <source>
        <dbReference type="ARBA" id="ARBA00004123"/>
    </source>
</evidence>
<evidence type="ECO:0000256" key="7">
    <source>
        <dbReference type="SAM" id="MobiDB-lite"/>
    </source>
</evidence>
<evidence type="ECO:0000256" key="4">
    <source>
        <dbReference type="ARBA" id="ARBA00022840"/>
    </source>
</evidence>
<comment type="subcellular location">
    <subcellularLocation>
        <location evidence="1">Nucleus</location>
    </subcellularLocation>
</comment>
<evidence type="ECO:0000256" key="5">
    <source>
        <dbReference type="ARBA" id="ARBA00023242"/>
    </source>
</evidence>
<dbReference type="GO" id="GO:0006281">
    <property type="term" value="P:DNA repair"/>
    <property type="evidence" value="ECO:0007669"/>
    <property type="project" value="InterPro"/>
</dbReference>
<dbReference type="GO" id="GO:0003689">
    <property type="term" value="F:DNA clamp loader activity"/>
    <property type="evidence" value="ECO:0007669"/>
    <property type="project" value="TreeGrafter"/>
</dbReference>
<accession>A0AAD9KBY7</accession>
<feature type="compositionally biased region" description="Low complexity" evidence="7">
    <location>
        <begin position="59"/>
        <end position="70"/>
    </location>
</feature>
<gene>
    <name evidence="8" type="ORF">LSH36_16g04026</name>
</gene>
<protein>
    <submittedName>
        <fullName evidence="8">Uncharacterized protein</fullName>
    </submittedName>
</protein>
<dbReference type="GO" id="GO:0005524">
    <property type="term" value="F:ATP binding"/>
    <property type="evidence" value="ECO:0007669"/>
    <property type="project" value="UniProtKB-KW"/>
</dbReference>
<feature type="compositionally biased region" description="Basic and acidic residues" evidence="7">
    <location>
        <begin position="319"/>
        <end position="330"/>
    </location>
</feature>
<dbReference type="InterPro" id="IPR004582">
    <property type="entry name" value="Checkpoint_prot_Rad17_Rad24"/>
</dbReference>
<evidence type="ECO:0000256" key="6">
    <source>
        <dbReference type="ARBA" id="ARBA00023306"/>
    </source>
</evidence>
<comment type="caution">
    <text evidence="8">The sequence shown here is derived from an EMBL/GenBank/DDBJ whole genome shotgun (WGS) entry which is preliminary data.</text>
</comment>
<reference evidence="8" key="1">
    <citation type="journal article" date="2023" name="Mol. Biol. Evol.">
        <title>Third-Generation Sequencing Reveals the Adaptive Role of the Epigenome in Three Deep-Sea Polychaetes.</title>
        <authorList>
            <person name="Perez M."/>
            <person name="Aroh O."/>
            <person name="Sun Y."/>
            <person name="Lan Y."/>
            <person name="Juniper S.K."/>
            <person name="Young C.R."/>
            <person name="Angers B."/>
            <person name="Qian P.Y."/>
        </authorList>
    </citation>
    <scope>NUCLEOTIDE SEQUENCE</scope>
    <source>
        <strain evidence="8">P08H-3</strain>
    </source>
</reference>
<dbReference type="GO" id="GO:0005634">
    <property type="term" value="C:nucleus"/>
    <property type="evidence" value="ECO:0007669"/>
    <property type="project" value="UniProtKB-SubCell"/>
</dbReference>
<feature type="region of interest" description="Disordered" evidence="7">
    <location>
        <begin position="300"/>
        <end position="332"/>
    </location>
</feature>
<keyword evidence="6" id="KW-0131">Cell cycle</keyword>
<evidence type="ECO:0000256" key="3">
    <source>
        <dbReference type="ARBA" id="ARBA00022763"/>
    </source>
</evidence>
<dbReference type="GO" id="GO:0003682">
    <property type="term" value="F:chromatin binding"/>
    <property type="evidence" value="ECO:0007669"/>
    <property type="project" value="TreeGrafter"/>
</dbReference>
<dbReference type="GO" id="GO:0000077">
    <property type="term" value="P:DNA damage checkpoint signaling"/>
    <property type="evidence" value="ECO:0007669"/>
    <property type="project" value="TreeGrafter"/>
</dbReference>
<evidence type="ECO:0000256" key="2">
    <source>
        <dbReference type="ARBA" id="ARBA00022741"/>
    </source>
</evidence>